<name>A0A1Y2FAP9_PROLT</name>
<evidence type="ECO:0000256" key="1">
    <source>
        <dbReference type="SAM" id="MobiDB-lite"/>
    </source>
</evidence>
<keyword evidence="3" id="KW-1185">Reference proteome</keyword>
<feature type="compositionally biased region" description="Acidic residues" evidence="1">
    <location>
        <begin position="107"/>
        <end position="137"/>
    </location>
</feature>
<reference evidence="2 3" key="1">
    <citation type="submission" date="2016-07" db="EMBL/GenBank/DDBJ databases">
        <title>Pervasive Adenine N6-methylation of Active Genes in Fungi.</title>
        <authorList>
            <consortium name="DOE Joint Genome Institute"/>
            <person name="Mondo S.J."/>
            <person name="Dannebaum R.O."/>
            <person name="Kuo R.C."/>
            <person name="Labutti K."/>
            <person name="Haridas S."/>
            <person name="Kuo A."/>
            <person name="Salamov A."/>
            <person name="Ahrendt S.R."/>
            <person name="Lipzen A."/>
            <person name="Sullivan W."/>
            <person name="Andreopoulos W.B."/>
            <person name="Clum A."/>
            <person name="Lindquist E."/>
            <person name="Daum C."/>
            <person name="Ramamoorthy G.K."/>
            <person name="Gryganskyi A."/>
            <person name="Culley D."/>
            <person name="Magnuson J.K."/>
            <person name="James T.Y."/>
            <person name="O'Malley M.A."/>
            <person name="Stajich J.E."/>
            <person name="Spatafora J.W."/>
            <person name="Visel A."/>
            <person name="Grigoriev I.V."/>
        </authorList>
    </citation>
    <scope>NUCLEOTIDE SEQUENCE [LARGE SCALE GENOMIC DNA]</scope>
    <source>
        <strain evidence="2 3">12-1054</strain>
    </source>
</reference>
<feature type="region of interest" description="Disordered" evidence="1">
    <location>
        <begin position="96"/>
        <end position="140"/>
    </location>
</feature>
<comment type="caution">
    <text evidence="2">The sequence shown here is derived from an EMBL/GenBank/DDBJ whole genome shotgun (WGS) entry which is preliminary data.</text>
</comment>
<protein>
    <submittedName>
        <fullName evidence="2">Uncharacterized protein</fullName>
    </submittedName>
</protein>
<dbReference type="AlphaFoldDB" id="A0A1Y2FAP9"/>
<dbReference type="EMBL" id="MCFI01000012">
    <property type="protein sequence ID" value="ORY80953.1"/>
    <property type="molecule type" value="Genomic_DNA"/>
</dbReference>
<organism evidence="2 3">
    <name type="scientific">Protomyces lactucae-debilis</name>
    <dbReference type="NCBI Taxonomy" id="2754530"/>
    <lineage>
        <taxon>Eukaryota</taxon>
        <taxon>Fungi</taxon>
        <taxon>Dikarya</taxon>
        <taxon>Ascomycota</taxon>
        <taxon>Taphrinomycotina</taxon>
        <taxon>Taphrinomycetes</taxon>
        <taxon>Taphrinales</taxon>
        <taxon>Protomycetaceae</taxon>
        <taxon>Protomyces</taxon>
    </lineage>
</organism>
<feature type="region of interest" description="Disordered" evidence="1">
    <location>
        <begin position="1"/>
        <end position="39"/>
    </location>
</feature>
<dbReference type="RefSeq" id="XP_040724598.1">
    <property type="nucleotide sequence ID" value="XM_040869564.1"/>
</dbReference>
<accession>A0A1Y2FAP9</accession>
<evidence type="ECO:0000313" key="3">
    <source>
        <dbReference type="Proteomes" id="UP000193685"/>
    </source>
</evidence>
<gene>
    <name evidence="2" type="ORF">BCR37DRAFT_380833</name>
</gene>
<sequence length="217" mass="23405">MSTGRSPPASADAALSLPDQKKPKIEQGSPMSDSKQDIPAQVGGIDTALLRKLPRAALLDVLYQALPTSTALQAIVLEKLQTATLLAADTVEVEDTLEEIDGTRGDEWEDAESGDDNDMTEPEDLSGEEEEEEDESHLDERLRGLSPLAKLIMEIMNSAPAPEGGMPWREFEGIWPPVMGTVAEAIKECRDRGVLVTADTDDDFVVSTMPMADQAAV</sequence>
<dbReference type="OrthoDB" id="10513495at2759"/>
<dbReference type="GeneID" id="63786163"/>
<evidence type="ECO:0000313" key="2">
    <source>
        <dbReference type="EMBL" id="ORY80953.1"/>
    </source>
</evidence>
<proteinExistence type="predicted"/>
<dbReference type="Proteomes" id="UP000193685">
    <property type="component" value="Unassembled WGS sequence"/>
</dbReference>
<feature type="compositionally biased region" description="Low complexity" evidence="1">
    <location>
        <begin position="1"/>
        <end position="18"/>
    </location>
</feature>